<sequence precursor="true">MPTLPMRAKPRGLALRLALSILASACAIFLAVFAYTYRESERTVLRNVEEGARNLTLATVYRMETVMAGAEKLPAYVAKRLETTELSQDDLLAQIVDALETNQQVYGSTIAFEPYAANPQQRYYAPYCCRGQDGQPLAFNYLGSETFNYFHMDWYLLPKVMGRPSWSEPYFDENGGKVVMTTYSHPFYKVADGARDFAGVVTADLSLQWLRELVSSISFNRSGHAFLVSQAGVFITHPNEQLVMRESIFSVAEATGDKDLRAVGRSMIAGRSGFTRISNPVLGPASGQDAWLYYAPLQSTGWSLGVLVPEAELFADLQSLSRKALIMGGAGLALMLFVLAAISKAIVRPLEALAHSAATIAQGNLDTALPPVRRKDEIGELRNSFESMRQALKEHIATLVETTAAKERLDSELKIARTIQMSFLPKHFPPFPERDEFSIFAFLEPAKEVGGDLYDFFLRDENHLFFVIGDVSDKGVPAALFMAVTKTLIKGVAEGGTEPSDILEKVNLELCRDNESMMFVTVICGSLNLTSGELRLANAGHCSPLLLRQGAVENLPLPPGLVLGVMEDARYTTHRSELQPGDMLVLYTDGVTEAMDGDNTLYSDERLERSLLTYGSNGSEQLVRAVLADVRAHTAGEPQSDDITLLALEYRGKRT</sequence>
<feature type="domain" description="HAMP" evidence="2">
    <location>
        <begin position="344"/>
        <end position="397"/>
    </location>
</feature>
<organism evidence="4 5">
    <name type="scientific">Desulfocurvibacter africanus subsp. africanus str. Walvis Bay</name>
    <dbReference type="NCBI Taxonomy" id="690850"/>
    <lineage>
        <taxon>Bacteria</taxon>
        <taxon>Pseudomonadati</taxon>
        <taxon>Thermodesulfobacteriota</taxon>
        <taxon>Desulfovibrionia</taxon>
        <taxon>Desulfovibrionales</taxon>
        <taxon>Desulfovibrionaceae</taxon>
        <taxon>Desulfocurvibacter</taxon>
    </lineage>
</organism>
<dbReference type="GO" id="GO:0016791">
    <property type="term" value="F:phosphatase activity"/>
    <property type="evidence" value="ECO:0007669"/>
    <property type="project" value="TreeGrafter"/>
</dbReference>
<keyword evidence="5" id="KW-1185">Reference proteome</keyword>
<dbReference type="CDD" id="cd12912">
    <property type="entry name" value="PDC2_MCP_like"/>
    <property type="match status" value="1"/>
</dbReference>
<dbReference type="SMART" id="SM00331">
    <property type="entry name" value="PP2C_SIG"/>
    <property type="match status" value="1"/>
</dbReference>
<dbReference type="InterPro" id="IPR036457">
    <property type="entry name" value="PPM-type-like_dom_sf"/>
</dbReference>
<dbReference type="InterPro" id="IPR001932">
    <property type="entry name" value="PPM-type_phosphatase-like_dom"/>
</dbReference>
<dbReference type="PANTHER" id="PTHR43156:SF2">
    <property type="entry name" value="STAGE II SPORULATION PROTEIN E"/>
    <property type="match status" value="1"/>
</dbReference>
<dbReference type="Pfam" id="PF07228">
    <property type="entry name" value="SpoIIE"/>
    <property type="match status" value="1"/>
</dbReference>
<dbReference type="CDD" id="cd12913">
    <property type="entry name" value="PDC1_MCP_like"/>
    <property type="match status" value="1"/>
</dbReference>
<dbReference type="eggNOG" id="COG2208">
    <property type="taxonomic scope" value="Bacteria"/>
</dbReference>
<evidence type="ECO:0000313" key="4">
    <source>
        <dbReference type="EMBL" id="EGJ50366.1"/>
    </source>
</evidence>
<dbReference type="STRING" id="690850.Desaf_2037"/>
<keyword evidence="1" id="KW-0378">Hydrolase</keyword>
<dbReference type="Gene3D" id="3.60.40.10">
    <property type="entry name" value="PPM-type phosphatase domain"/>
    <property type="match status" value="1"/>
</dbReference>
<dbReference type="Proteomes" id="UP000007844">
    <property type="component" value="Chromosome"/>
</dbReference>
<evidence type="ECO:0000313" key="5">
    <source>
        <dbReference type="Proteomes" id="UP000007844"/>
    </source>
</evidence>
<dbReference type="SMART" id="SM00304">
    <property type="entry name" value="HAMP"/>
    <property type="match status" value="1"/>
</dbReference>
<evidence type="ECO:0000259" key="2">
    <source>
        <dbReference type="PROSITE" id="PS50885"/>
    </source>
</evidence>
<dbReference type="PANTHER" id="PTHR43156">
    <property type="entry name" value="STAGE II SPORULATION PROTEIN E-RELATED"/>
    <property type="match status" value="1"/>
</dbReference>
<dbReference type="PROSITE" id="PS50885">
    <property type="entry name" value="HAMP"/>
    <property type="match status" value="1"/>
</dbReference>
<dbReference type="RefSeq" id="WP_014260111.1">
    <property type="nucleotide sequence ID" value="NC_016629.1"/>
</dbReference>
<dbReference type="GO" id="GO:0007165">
    <property type="term" value="P:signal transduction"/>
    <property type="evidence" value="ECO:0007669"/>
    <property type="project" value="InterPro"/>
</dbReference>
<proteinExistence type="predicted"/>
<evidence type="ECO:0000256" key="1">
    <source>
        <dbReference type="ARBA" id="ARBA00022801"/>
    </source>
</evidence>
<dbReference type="EMBL" id="CP003221">
    <property type="protein sequence ID" value="EGJ50366.1"/>
    <property type="molecule type" value="Genomic_DNA"/>
</dbReference>
<dbReference type="SUPFAM" id="SSF158472">
    <property type="entry name" value="HAMP domain-like"/>
    <property type="match status" value="1"/>
</dbReference>
<accession>F3Z3J4</accession>
<gene>
    <name evidence="4" type="ORF">Desaf_2037</name>
</gene>
<reference evidence="4 5" key="1">
    <citation type="journal article" date="2011" name="J. Bacteriol.">
        <title>Genome sequence of the mercury-methylating and pleomorphic Desulfovibrio africanus Strain Walvis Bay.</title>
        <authorList>
            <person name="Brown S.D."/>
            <person name="Wall J.D."/>
            <person name="Kucken A.M."/>
            <person name="Gilmour C.C."/>
            <person name="Podar M."/>
            <person name="Brandt C.C."/>
            <person name="Teshima H."/>
            <person name="Detter J.C."/>
            <person name="Han C.S."/>
            <person name="Land M.L."/>
            <person name="Lucas S."/>
            <person name="Han J."/>
            <person name="Pennacchio L."/>
            <person name="Nolan M."/>
            <person name="Pitluck S."/>
            <person name="Woyke T."/>
            <person name="Goodwin L."/>
            <person name="Palumbo A.V."/>
            <person name="Elias D.A."/>
        </authorList>
    </citation>
    <scope>NUCLEOTIDE SEQUENCE [LARGE SCALE GENOMIC DNA]</scope>
    <source>
        <strain evidence="4 5">Walvis Bay</strain>
    </source>
</reference>
<dbReference type="CDD" id="cd06225">
    <property type="entry name" value="HAMP"/>
    <property type="match status" value="1"/>
</dbReference>
<evidence type="ECO:0000259" key="3">
    <source>
        <dbReference type="PROSITE" id="PS51746"/>
    </source>
</evidence>
<dbReference type="HOGENOM" id="CLU_020306_0_0_7"/>
<dbReference type="KEGG" id="daf:Desaf_2037"/>
<dbReference type="SUPFAM" id="SSF81606">
    <property type="entry name" value="PP2C-like"/>
    <property type="match status" value="1"/>
</dbReference>
<dbReference type="Pfam" id="PF00672">
    <property type="entry name" value="HAMP"/>
    <property type="match status" value="1"/>
</dbReference>
<dbReference type="AlphaFoldDB" id="F3Z3J4"/>
<dbReference type="Pfam" id="PF22673">
    <property type="entry name" value="MCP-like_PDC_1"/>
    <property type="match status" value="1"/>
</dbReference>
<name>F3Z3J4_DESAF</name>
<dbReference type="Gene3D" id="6.10.340.10">
    <property type="match status" value="1"/>
</dbReference>
<dbReference type="InterPro" id="IPR003660">
    <property type="entry name" value="HAMP_dom"/>
</dbReference>
<protein>
    <submittedName>
        <fullName evidence="4">Protein serine/threonine phosphatase with Cache sensor</fullName>
    </submittedName>
</protein>
<dbReference type="GO" id="GO:0016020">
    <property type="term" value="C:membrane"/>
    <property type="evidence" value="ECO:0007669"/>
    <property type="project" value="InterPro"/>
</dbReference>
<dbReference type="InterPro" id="IPR052016">
    <property type="entry name" value="Bact_Sigma-Reg"/>
</dbReference>
<feature type="domain" description="PPM-type phosphatase" evidence="3">
    <location>
        <begin position="436"/>
        <end position="650"/>
    </location>
</feature>
<dbReference type="Gene3D" id="3.30.450.20">
    <property type="entry name" value="PAS domain"/>
    <property type="match status" value="2"/>
</dbReference>
<dbReference type="PROSITE" id="PS51746">
    <property type="entry name" value="PPM_2"/>
    <property type="match status" value="1"/>
</dbReference>
<dbReference type="eggNOG" id="COG2770">
    <property type="taxonomic scope" value="Bacteria"/>
</dbReference>